<comment type="function">
    <text evidence="5">This protein is involved in the repair of mismatches in DNA. It is required for dam-dependent methyl-directed DNA mismatch repair. May act as a 'molecular matchmaker', a protein that promotes the formation of a stable complex between two or more DNA-binding proteins in an ATP-dependent manner without itself being part of a final effector complex.</text>
</comment>
<dbReference type="InterPro" id="IPR014762">
    <property type="entry name" value="DNA_mismatch_repair_CS"/>
</dbReference>
<keyword evidence="10" id="KW-1185">Reference proteome</keyword>
<dbReference type="SMART" id="SM01340">
    <property type="entry name" value="DNA_mis_repair"/>
    <property type="match status" value="1"/>
</dbReference>
<evidence type="ECO:0000256" key="1">
    <source>
        <dbReference type="ARBA" id="ARBA00006082"/>
    </source>
</evidence>
<evidence type="ECO:0000256" key="3">
    <source>
        <dbReference type="ARBA" id="ARBA00022763"/>
    </source>
</evidence>
<dbReference type="HAMAP" id="MF_00149">
    <property type="entry name" value="DNA_mis_repair"/>
    <property type="match status" value="1"/>
</dbReference>
<dbReference type="InterPro" id="IPR042121">
    <property type="entry name" value="MutL_C_regsub"/>
</dbReference>
<evidence type="ECO:0000259" key="7">
    <source>
        <dbReference type="SMART" id="SM00853"/>
    </source>
</evidence>
<feature type="region of interest" description="Disordered" evidence="6">
    <location>
        <begin position="382"/>
        <end position="417"/>
    </location>
</feature>
<dbReference type="Proteomes" id="UP000503820">
    <property type="component" value="Unassembled WGS sequence"/>
</dbReference>
<evidence type="ECO:0000256" key="4">
    <source>
        <dbReference type="ARBA" id="ARBA00023204"/>
    </source>
</evidence>
<dbReference type="GO" id="GO:0030983">
    <property type="term" value="F:mismatched DNA binding"/>
    <property type="evidence" value="ECO:0007669"/>
    <property type="project" value="InterPro"/>
</dbReference>
<evidence type="ECO:0000313" key="10">
    <source>
        <dbReference type="Proteomes" id="UP000503820"/>
    </source>
</evidence>
<feature type="compositionally biased region" description="Basic and acidic residues" evidence="6">
    <location>
        <begin position="479"/>
        <end position="505"/>
    </location>
</feature>
<dbReference type="InterPro" id="IPR037198">
    <property type="entry name" value="MutL_C_sf"/>
</dbReference>
<dbReference type="GO" id="GO:0005524">
    <property type="term" value="F:ATP binding"/>
    <property type="evidence" value="ECO:0007669"/>
    <property type="project" value="InterPro"/>
</dbReference>
<dbReference type="GO" id="GO:0006298">
    <property type="term" value="P:mismatch repair"/>
    <property type="evidence" value="ECO:0007669"/>
    <property type="project" value="UniProtKB-UniRule"/>
</dbReference>
<dbReference type="InterPro" id="IPR042120">
    <property type="entry name" value="MutL_C_dimsub"/>
</dbReference>
<dbReference type="InterPro" id="IPR020667">
    <property type="entry name" value="DNA_mismatch_repair_MutL"/>
</dbReference>
<dbReference type="SUPFAM" id="SSF118116">
    <property type="entry name" value="DNA mismatch repair protein MutL"/>
    <property type="match status" value="1"/>
</dbReference>
<dbReference type="InterPro" id="IPR014721">
    <property type="entry name" value="Ribsml_uS5_D2-typ_fold_subgr"/>
</dbReference>
<dbReference type="Pfam" id="PF13589">
    <property type="entry name" value="HATPase_c_3"/>
    <property type="match status" value="1"/>
</dbReference>
<dbReference type="RefSeq" id="WP_174410530.1">
    <property type="nucleotide sequence ID" value="NZ_BLVP01000010.1"/>
</dbReference>
<evidence type="ECO:0000256" key="6">
    <source>
        <dbReference type="SAM" id="MobiDB-lite"/>
    </source>
</evidence>
<dbReference type="SUPFAM" id="SSF54211">
    <property type="entry name" value="Ribosomal protein S5 domain 2-like"/>
    <property type="match status" value="1"/>
</dbReference>
<feature type="compositionally biased region" description="Low complexity" evidence="6">
    <location>
        <begin position="382"/>
        <end position="392"/>
    </location>
</feature>
<evidence type="ECO:0000256" key="5">
    <source>
        <dbReference type="HAMAP-Rule" id="MF_00149"/>
    </source>
</evidence>
<dbReference type="CDD" id="cd16926">
    <property type="entry name" value="HATPase_MutL-MLH-PMS-like"/>
    <property type="match status" value="1"/>
</dbReference>
<organism evidence="9 10">
    <name type="scientific">Desulfovibrio psychrotolerans</name>
    <dbReference type="NCBI Taxonomy" id="415242"/>
    <lineage>
        <taxon>Bacteria</taxon>
        <taxon>Pseudomonadati</taxon>
        <taxon>Thermodesulfobacteriota</taxon>
        <taxon>Desulfovibrionia</taxon>
        <taxon>Desulfovibrionales</taxon>
        <taxon>Desulfovibrionaceae</taxon>
        <taxon>Desulfovibrio</taxon>
    </lineage>
</organism>
<evidence type="ECO:0000259" key="8">
    <source>
        <dbReference type="SMART" id="SM01340"/>
    </source>
</evidence>
<feature type="region of interest" description="Disordered" evidence="6">
    <location>
        <begin position="429"/>
        <end position="517"/>
    </location>
</feature>
<dbReference type="InterPro" id="IPR036890">
    <property type="entry name" value="HATPase_C_sf"/>
</dbReference>
<keyword evidence="4 5" id="KW-0234">DNA repair</keyword>
<dbReference type="NCBIfam" id="TIGR00585">
    <property type="entry name" value="mutl"/>
    <property type="match status" value="2"/>
</dbReference>
<feature type="region of interest" description="Disordered" evidence="6">
    <location>
        <begin position="128"/>
        <end position="151"/>
    </location>
</feature>
<feature type="domain" description="DNA mismatch repair protein S5" evidence="8">
    <location>
        <begin position="244"/>
        <end position="362"/>
    </location>
</feature>
<dbReference type="PANTHER" id="PTHR10073:SF12">
    <property type="entry name" value="DNA MISMATCH REPAIR PROTEIN MLH1"/>
    <property type="match status" value="1"/>
</dbReference>
<dbReference type="GO" id="GO:0032300">
    <property type="term" value="C:mismatch repair complex"/>
    <property type="evidence" value="ECO:0007669"/>
    <property type="project" value="InterPro"/>
</dbReference>
<proteinExistence type="inferred from homology"/>
<comment type="similarity">
    <text evidence="1 5">Belongs to the DNA mismatch repair MutL/HexB family.</text>
</comment>
<dbReference type="SMART" id="SM00853">
    <property type="entry name" value="MutL_C"/>
    <property type="match status" value="1"/>
</dbReference>
<reference evidence="9 10" key="1">
    <citation type="submission" date="2020-05" db="EMBL/GenBank/DDBJ databases">
        <title>Draft genome sequence of Desulfovibrio psychrotolerans JS1T.</title>
        <authorList>
            <person name="Ueno A."/>
            <person name="Tamazawa S."/>
            <person name="Tamamura S."/>
            <person name="Murakami T."/>
            <person name="Kiyama T."/>
            <person name="Inomata H."/>
            <person name="Amano Y."/>
            <person name="Miyakawa K."/>
            <person name="Tamaki H."/>
            <person name="Naganuma T."/>
            <person name="Kaneko K."/>
        </authorList>
    </citation>
    <scope>NUCLEOTIDE SEQUENCE [LARGE SCALE GENOMIC DNA]</scope>
    <source>
        <strain evidence="9 10">JS1</strain>
    </source>
</reference>
<sequence>MQDKPEYTSSTQQRRAIRALPPDLRNQIAAGEVVERPASVIKELAENSLDAGATHIDVAIEDGGQTLIMVRDNGAGIPAEELELAVTRHATSKVYSLDELMRVGSFGFRGEALPSIASVSTFSITSAPASETGDAASPTGPAGPTGPASSASPAEAFRIVVEHGMVREQGPAALHRGTLVEVRNLFGNVPARLKFLKTQSTEAKRCQDLLARLALARPDVGVTFSIGRREVWRFPANQSLRDRLSVLWPPAITEDMLPFDAVRQGCRAHGLAGHPQKAQPRADRMLFWVNGRAVNDRLMLRAVRDAYKGRLLSKEYPQVALFLELDPEWVDANVHPAKSEVRFRDENAVYLAVRRAVEQALESLTSLDMVAPGTDPFAAARSSAGVAAGQSAPNGGRSAENGAIPAHPVNTARPQGFWGMLDSAPVIPRQQAQSPANQTAHQPAAGATDAYSPTGYGENSEEGTAPSRQGHADAASGTDARRDLTGARDTRHSGDADDTGEDHPVRIAFTPAPGVRRDSMPAAMEAREPAGYAVASGPTPAARYAGEHIRHASGETGEAGEDVHAADGTAQEAHAAPAGITVGDLTYMGQVGDTYLLVRQGRDRLLVLDQHAVHERILYQRIRREASQGHSQLLAIPMSLPLHASESARLQEIWTELGDMGFSLQTRGSGAVAVLGIPASLTQAEARDFLREALSGQSRSMDDMWVLMACKSAIKANQRLTPDEAAGLIAQWLEVPDRAYCPHGRPTMLQFDSATLEKLFKRKG</sequence>
<dbReference type="FunFam" id="3.30.565.10:FF:000003">
    <property type="entry name" value="DNA mismatch repair endonuclease MutL"/>
    <property type="match status" value="1"/>
</dbReference>
<keyword evidence="3 5" id="KW-0227">DNA damage</keyword>
<dbReference type="PROSITE" id="PS00058">
    <property type="entry name" value="DNA_MISMATCH_REPAIR_1"/>
    <property type="match status" value="1"/>
</dbReference>
<name>A0A7J0BY38_9BACT</name>
<evidence type="ECO:0000256" key="2">
    <source>
        <dbReference type="ARBA" id="ARBA00021975"/>
    </source>
</evidence>
<dbReference type="EMBL" id="BLVP01000010">
    <property type="protein sequence ID" value="GFM37914.1"/>
    <property type="molecule type" value="Genomic_DNA"/>
</dbReference>
<dbReference type="Gene3D" id="3.30.1540.20">
    <property type="entry name" value="MutL, C-terminal domain, dimerisation subdomain"/>
    <property type="match status" value="1"/>
</dbReference>
<dbReference type="InterPro" id="IPR013507">
    <property type="entry name" value="DNA_mismatch_S5_2-like"/>
</dbReference>
<dbReference type="InterPro" id="IPR002099">
    <property type="entry name" value="MutL/Mlh/PMS"/>
</dbReference>
<evidence type="ECO:0000313" key="9">
    <source>
        <dbReference type="EMBL" id="GFM37914.1"/>
    </source>
</evidence>
<dbReference type="AlphaFoldDB" id="A0A7J0BY38"/>
<dbReference type="Gene3D" id="3.30.230.10">
    <property type="match status" value="1"/>
</dbReference>
<dbReference type="PANTHER" id="PTHR10073">
    <property type="entry name" value="DNA MISMATCH REPAIR PROTEIN MLH, PMS, MUTL"/>
    <property type="match status" value="1"/>
</dbReference>
<dbReference type="InterPro" id="IPR014790">
    <property type="entry name" value="MutL_C"/>
</dbReference>
<dbReference type="Gene3D" id="3.30.565.10">
    <property type="entry name" value="Histidine kinase-like ATPase, C-terminal domain"/>
    <property type="match status" value="1"/>
</dbReference>
<feature type="domain" description="MutL C-terminal dimerisation" evidence="7">
    <location>
        <begin position="587"/>
        <end position="720"/>
    </location>
</feature>
<feature type="compositionally biased region" description="Low complexity" evidence="6">
    <location>
        <begin position="132"/>
        <end position="151"/>
    </location>
</feature>
<dbReference type="Gene3D" id="3.30.1370.100">
    <property type="entry name" value="MutL, C-terminal domain, regulatory subdomain"/>
    <property type="match status" value="1"/>
</dbReference>
<gene>
    <name evidence="5 9" type="primary">mutL</name>
    <name evidence="9" type="ORF">DSM19430T_25980</name>
</gene>
<dbReference type="SUPFAM" id="SSF55874">
    <property type="entry name" value="ATPase domain of HSP90 chaperone/DNA topoisomerase II/histidine kinase"/>
    <property type="match status" value="1"/>
</dbReference>
<dbReference type="Pfam" id="PF01119">
    <property type="entry name" value="DNA_mis_repair"/>
    <property type="match status" value="1"/>
</dbReference>
<dbReference type="GO" id="GO:0016887">
    <property type="term" value="F:ATP hydrolysis activity"/>
    <property type="evidence" value="ECO:0007669"/>
    <property type="project" value="InterPro"/>
</dbReference>
<dbReference type="InterPro" id="IPR038973">
    <property type="entry name" value="MutL/Mlh/Pms-like"/>
</dbReference>
<feature type="compositionally biased region" description="Polar residues" evidence="6">
    <location>
        <begin position="430"/>
        <end position="441"/>
    </location>
</feature>
<comment type="caution">
    <text evidence="9">The sequence shown here is derived from an EMBL/GenBank/DDBJ whole genome shotgun (WGS) entry which is preliminary data.</text>
</comment>
<dbReference type="GO" id="GO:0140664">
    <property type="term" value="F:ATP-dependent DNA damage sensor activity"/>
    <property type="evidence" value="ECO:0007669"/>
    <property type="project" value="InterPro"/>
</dbReference>
<accession>A0A7J0BY38</accession>
<dbReference type="CDD" id="cd00782">
    <property type="entry name" value="MutL_Trans"/>
    <property type="match status" value="1"/>
</dbReference>
<protein>
    <recommendedName>
        <fullName evidence="2 5">DNA mismatch repair protein MutL</fullName>
    </recommendedName>
</protein>
<dbReference type="InterPro" id="IPR020568">
    <property type="entry name" value="Ribosomal_Su5_D2-typ_SF"/>
</dbReference>
<dbReference type="Pfam" id="PF08676">
    <property type="entry name" value="MutL_C"/>
    <property type="match status" value="1"/>
</dbReference>